<dbReference type="Pfam" id="PF00048">
    <property type="entry name" value="IL8"/>
    <property type="match status" value="1"/>
</dbReference>
<dbReference type="GO" id="GO:0006952">
    <property type="term" value="P:defense response"/>
    <property type="evidence" value="ECO:0007669"/>
    <property type="project" value="InterPro"/>
</dbReference>
<keyword evidence="5" id="KW-1185">Reference proteome</keyword>
<evidence type="ECO:0000313" key="5">
    <source>
        <dbReference type="Proteomes" id="UP001174136"/>
    </source>
</evidence>
<dbReference type="GO" id="GO:0005615">
    <property type="term" value="C:extracellular space"/>
    <property type="evidence" value="ECO:0007669"/>
    <property type="project" value="UniProtKB-KW"/>
</dbReference>
<dbReference type="AlphaFoldDB" id="A0AA47NUL4"/>
<evidence type="ECO:0000259" key="3">
    <source>
        <dbReference type="SMART" id="SM00199"/>
    </source>
</evidence>
<feature type="domain" description="Chemokine interleukin-8-like" evidence="3">
    <location>
        <begin position="59"/>
        <end position="117"/>
    </location>
</feature>
<dbReference type="EMBL" id="JAOPHQ010004840">
    <property type="protein sequence ID" value="KAK0137945.1"/>
    <property type="molecule type" value="Genomic_DNA"/>
</dbReference>
<dbReference type="InterPro" id="IPR036048">
    <property type="entry name" value="Interleukin_8-like_sf"/>
</dbReference>
<sequence length="150" mass="17118">MYPPPHHHIHHIHHIHPPQHTLGDHLEGRGRGDRAHHQTPGTRHLLSTATMTPKPISLVERCYCRSTVNSLPRGIIRELRFIQSPNCPFQVIAKLKTNKEVCVDPDMPWLQHYLKNAIRRLAGVFSYKLIQRSGGDWKVGLAFKGELIVG</sequence>
<evidence type="ECO:0000313" key="4">
    <source>
        <dbReference type="EMBL" id="KAK0137945.1"/>
    </source>
</evidence>
<proteinExistence type="inferred from homology"/>
<comment type="similarity">
    <text evidence="1">Belongs to the intercrine alpha (chemokine CxC) family.</text>
</comment>
<protein>
    <submittedName>
        <fullName evidence="4">Stromal cell-derived factor 1</fullName>
    </submittedName>
</protein>
<dbReference type="CDD" id="cd00273">
    <property type="entry name" value="Chemokine_CXC"/>
    <property type="match status" value="1"/>
</dbReference>
<evidence type="ECO:0000256" key="2">
    <source>
        <dbReference type="ARBA" id="ARBA00022514"/>
    </source>
</evidence>
<dbReference type="InterPro" id="IPR001811">
    <property type="entry name" value="Chemokine_IL8-like_dom"/>
</dbReference>
<name>A0AA47NUL4_MERPO</name>
<keyword evidence="2" id="KW-0202">Cytokine</keyword>
<gene>
    <name evidence="4" type="primary">cxcl12_1</name>
    <name evidence="4" type="ORF">N1851_025821</name>
</gene>
<comment type="caution">
    <text evidence="4">The sequence shown here is derived from an EMBL/GenBank/DDBJ whole genome shotgun (WGS) entry which is preliminary data.</text>
</comment>
<dbReference type="Gene3D" id="2.40.50.40">
    <property type="match status" value="1"/>
</dbReference>
<dbReference type="SMART" id="SM00199">
    <property type="entry name" value="SCY"/>
    <property type="match status" value="1"/>
</dbReference>
<dbReference type="InterPro" id="IPR033899">
    <property type="entry name" value="CXC_Chemokine_domain"/>
</dbReference>
<dbReference type="Proteomes" id="UP001174136">
    <property type="component" value="Unassembled WGS sequence"/>
</dbReference>
<evidence type="ECO:0000256" key="1">
    <source>
        <dbReference type="ARBA" id="ARBA00010665"/>
    </source>
</evidence>
<organism evidence="4 5">
    <name type="scientific">Merluccius polli</name>
    <name type="common">Benguela hake</name>
    <name type="synonym">Merluccius cadenati</name>
    <dbReference type="NCBI Taxonomy" id="89951"/>
    <lineage>
        <taxon>Eukaryota</taxon>
        <taxon>Metazoa</taxon>
        <taxon>Chordata</taxon>
        <taxon>Craniata</taxon>
        <taxon>Vertebrata</taxon>
        <taxon>Euteleostomi</taxon>
        <taxon>Actinopterygii</taxon>
        <taxon>Neopterygii</taxon>
        <taxon>Teleostei</taxon>
        <taxon>Neoteleostei</taxon>
        <taxon>Acanthomorphata</taxon>
        <taxon>Zeiogadaria</taxon>
        <taxon>Gadariae</taxon>
        <taxon>Gadiformes</taxon>
        <taxon>Gadoidei</taxon>
        <taxon>Merlucciidae</taxon>
        <taxon>Merluccius</taxon>
    </lineage>
</organism>
<reference evidence="4" key="1">
    <citation type="journal article" date="2023" name="Front. Mar. Sci.">
        <title>A new Merluccius polli reference genome to investigate the effects of global change in West African waters.</title>
        <authorList>
            <person name="Mateo J.L."/>
            <person name="Blanco-Fernandez C."/>
            <person name="Garcia-Vazquez E."/>
            <person name="Machado-Schiaffino G."/>
        </authorList>
    </citation>
    <scope>NUCLEOTIDE SEQUENCE</scope>
    <source>
        <strain evidence="4">C29</strain>
        <tissue evidence="4">Fin</tissue>
    </source>
</reference>
<accession>A0AA47NUL4</accession>
<dbReference type="GO" id="GO:0006955">
    <property type="term" value="P:immune response"/>
    <property type="evidence" value="ECO:0007669"/>
    <property type="project" value="InterPro"/>
</dbReference>
<dbReference type="SUPFAM" id="SSF54117">
    <property type="entry name" value="Interleukin 8-like chemokines"/>
    <property type="match status" value="1"/>
</dbReference>
<dbReference type="GO" id="GO:0008009">
    <property type="term" value="F:chemokine activity"/>
    <property type="evidence" value="ECO:0007669"/>
    <property type="project" value="InterPro"/>
</dbReference>